<evidence type="ECO:0000256" key="1">
    <source>
        <dbReference type="ARBA" id="ARBA00004613"/>
    </source>
</evidence>
<keyword evidence="6" id="KW-1185">Reference proteome</keyword>
<evidence type="ECO:0000256" key="2">
    <source>
        <dbReference type="ARBA" id="ARBA00022729"/>
    </source>
</evidence>
<gene>
    <name evidence="5" type="ORF">INF28_04120</name>
</gene>
<keyword evidence="2" id="KW-0732">Signal</keyword>
<proteinExistence type="predicted"/>
<dbReference type="GO" id="GO:0016810">
    <property type="term" value="F:hydrolase activity, acting on carbon-nitrogen (but not peptide) bonds"/>
    <property type="evidence" value="ECO:0007669"/>
    <property type="project" value="InterPro"/>
</dbReference>
<keyword evidence="3" id="KW-1133">Transmembrane helix</keyword>
<dbReference type="EMBL" id="JADCKB010000006">
    <property type="protein sequence ID" value="MBE5039648.1"/>
    <property type="molecule type" value="Genomic_DNA"/>
</dbReference>
<evidence type="ECO:0000259" key="4">
    <source>
        <dbReference type="PROSITE" id="PS51677"/>
    </source>
</evidence>
<dbReference type="InterPro" id="IPR011330">
    <property type="entry name" value="Glyco_hydro/deAcase_b/a-brl"/>
</dbReference>
<reference evidence="5" key="1">
    <citation type="submission" date="2020-10" db="EMBL/GenBank/DDBJ databases">
        <title>ChiBAC.</title>
        <authorList>
            <person name="Zenner C."/>
            <person name="Hitch T.C.A."/>
            <person name="Clavel T."/>
        </authorList>
    </citation>
    <scope>NUCLEOTIDE SEQUENCE</scope>
    <source>
        <strain evidence="5">DSM 107454</strain>
    </source>
</reference>
<dbReference type="InterPro" id="IPR002509">
    <property type="entry name" value="NODB_dom"/>
</dbReference>
<dbReference type="InterPro" id="IPR051398">
    <property type="entry name" value="Polysacch_Deacetylase"/>
</dbReference>
<sequence>MSQKYHLTKKDFFLLAVTGILILVTILACTLFWYWVNEPGIPVYMYHCIDENPREGDAELYVTPEAFEAHIQYLKSQGYTPIFANEIQNVSGYDKPVVITLDDGYEDNYTNAFPILKKLKAKATIFMVGSYINKPEYLKPEQIKEMSDSGFVSIQSHTWNHVNLAKLPVQEIDEELQKSKDAVESITGKPVEVISYPGGFYDQTVIKHVKKFFNLAYSVNSLNLGYDPCFEISRGGVYRSTALWSIEGSLKYQTRSRLKRVVQKFREQFDDFFDLKEDNFAT</sequence>
<organism evidence="5 6">
    <name type="scientific">Ructibacterium gallinarum</name>
    <dbReference type="NCBI Taxonomy" id="2779355"/>
    <lineage>
        <taxon>Bacteria</taxon>
        <taxon>Bacillati</taxon>
        <taxon>Bacillota</taxon>
        <taxon>Clostridia</taxon>
        <taxon>Eubacteriales</taxon>
        <taxon>Oscillospiraceae</taxon>
        <taxon>Ructibacterium</taxon>
    </lineage>
</organism>
<accession>A0A9D5LXG1</accession>
<evidence type="ECO:0000313" key="6">
    <source>
        <dbReference type="Proteomes" id="UP000806542"/>
    </source>
</evidence>
<dbReference type="RefSeq" id="WP_226392209.1">
    <property type="nucleotide sequence ID" value="NZ_JADCKB010000006.1"/>
</dbReference>
<dbReference type="GO" id="GO:0005975">
    <property type="term" value="P:carbohydrate metabolic process"/>
    <property type="evidence" value="ECO:0007669"/>
    <property type="project" value="InterPro"/>
</dbReference>
<dbReference type="PROSITE" id="PS51257">
    <property type="entry name" value="PROKAR_LIPOPROTEIN"/>
    <property type="match status" value="1"/>
</dbReference>
<dbReference type="AlphaFoldDB" id="A0A9D5LXG1"/>
<evidence type="ECO:0000313" key="5">
    <source>
        <dbReference type="EMBL" id="MBE5039648.1"/>
    </source>
</evidence>
<name>A0A9D5LXG1_9FIRM</name>
<keyword evidence="3" id="KW-0812">Transmembrane</keyword>
<dbReference type="CDD" id="cd10918">
    <property type="entry name" value="CE4_NodB_like_5s_6s"/>
    <property type="match status" value="1"/>
</dbReference>
<dbReference type="PANTHER" id="PTHR34216:SF3">
    <property type="entry name" value="POLY-BETA-1,6-N-ACETYL-D-GLUCOSAMINE N-DEACETYLASE"/>
    <property type="match status" value="1"/>
</dbReference>
<dbReference type="Proteomes" id="UP000806542">
    <property type="component" value="Unassembled WGS sequence"/>
</dbReference>
<dbReference type="GO" id="GO:0005576">
    <property type="term" value="C:extracellular region"/>
    <property type="evidence" value="ECO:0007669"/>
    <property type="project" value="UniProtKB-SubCell"/>
</dbReference>
<dbReference type="SUPFAM" id="SSF88713">
    <property type="entry name" value="Glycoside hydrolase/deacetylase"/>
    <property type="match status" value="1"/>
</dbReference>
<comment type="caution">
    <text evidence="5">The sequence shown here is derived from an EMBL/GenBank/DDBJ whole genome shotgun (WGS) entry which is preliminary data.</text>
</comment>
<protein>
    <submittedName>
        <fullName evidence="5">Polysaccharide deacetylase family protein</fullName>
    </submittedName>
</protein>
<feature type="transmembrane region" description="Helical" evidence="3">
    <location>
        <begin position="12"/>
        <end position="36"/>
    </location>
</feature>
<dbReference type="Pfam" id="PF01522">
    <property type="entry name" value="Polysacc_deac_1"/>
    <property type="match status" value="1"/>
</dbReference>
<keyword evidence="3" id="KW-0472">Membrane</keyword>
<comment type="subcellular location">
    <subcellularLocation>
        <location evidence="1">Secreted</location>
    </subcellularLocation>
</comment>
<dbReference type="PANTHER" id="PTHR34216">
    <property type="match status" value="1"/>
</dbReference>
<dbReference type="PROSITE" id="PS51677">
    <property type="entry name" value="NODB"/>
    <property type="match status" value="1"/>
</dbReference>
<dbReference type="Gene3D" id="3.20.20.370">
    <property type="entry name" value="Glycoside hydrolase/deacetylase"/>
    <property type="match status" value="1"/>
</dbReference>
<feature type="domain" description="NodB homology" evidence="4">
    <location>
        <begin position="95"/>
        <end position="282"/>
    </location>
</feature>
<evidence type="ECO:0000256" key="3">
    <source>
        <dbReference type="SAM" id="Phobius"/>
    </source>
</evidence>